<comment type="caution">
    <text evidence="1">The sequence shown here is derived from an EMBL/GenBank/DDBJ whole genome shotgun (WGS) entry which is preliminary data.</text>
</comment>
<reference evidence="1 2" key="1">
    <citation type="submission" date="2018-05" db="EMBL/GenBank/DDBJ databases">
        <title>Genomic Encyclopedia of Type Strains, Phase III (KMG-III): the genomes of soil and plant-associated and newly described type strains.</title>
        <authorList>
            <person name="Whitman W."/>
        </authorList>
    </citation>
    <scope>NUCLEOTIDE SEQUENCE [LARGE SCALE GENOMIC DNA]</scope>
    <source>
        <strain evidence="1 2">CECT 5696</strain>
    </source>
</reference>
<dbReference type="Proteomes" id="UP000246635">
    <property type="component" value="Unassembled WGS sequence"/>
</dbReference>
<sequence length="231" mass="27217">MIDISLGADAAFEKEYMKWLEKHQEGRTGEQLRRITNGHGYGEKLFLTQVWWPIVHSLDYLHPEFVVADDGDKERFIDLAYIRSPYRIAIEIDGYGPHLKNIDRYQFGDNLMRHNHLVLDGWKLIRFSVTDIEQRPERCIRFVRSMLGQWYGQNQEIESITNRERQIIAYALYRNTPIRAMDIANEFNIRRESAGALFRSLHQKGLLTPISPGRRIHYYVVSLQAARLLKL</sequence>
<name>A0A2V2YS17_9BACL</name>
<accession>A0A2V2YS17</accession>
<organism evidence="1 2">
    <name type="scientific">Paenibacillus cellulosilyticus</name>
    <dbReference type="NCBI Taxonomy" id="375489"/>
    <lineage>
        <taxon>Bacteria</taxon>
        <taxon>Bacillati</taxon>
        <taxon>Bacillota</taxon>
        <taxon>Bacilli</taxon>
        <taxon>Bacillales</taxon>
        <taxon>Paenibacillaceae</taxon>
        <taxon>Paenibacillus</taxon>
    </lineage>
</organism>
<proteinExistence type="predicted"/>
<gene>
    <name evidence="1" type="ORF">DFQ01_1129</name>
</gene>
<evidence type="ECO:0000313" key="2">
    <source>
        <dbReference type="Proteomes" id="UP000246635"/>
    </source>
</evidence>
<dbReference type="EMBL" id="QGTQ01000012">
    <property type="protein sequence ID" value="PWW00656.1"/>
    <property type="molecule type" value="Genomic_DNA"/>
</dbReference>
<dbReference type="AlphaFoldDB" id="A0A2V2YS17"/>
<evidence type="ECO:0008006" key="3">
    <source>
        <dbReference type="Google" id="ProtNLM"/>
    </source>
</evidence>
<dbReference type="InterPro" id="IPR036390">
    <property type="entry name" value="WH_DNA-bd_sf"/>
</dbReference>
<protein>
    <recommendedName>
        <fullName evidence="3">DNA-binding response regulator</fullName>
    </recommendedName>
</protein>
<evidence type="ECO:0000313" key="1">
    <source>
        <dbReference type="EMBL" id="PWW00656.1"/>
    </source>
</evidence>
<dbReference type="SUPFAM" id="SSF46785">
    <property type="entry name" value="Winged helix' DNA-binding domain"/>
    <property type="match status" value="1"/>
</dbReference>
<keyword evidence="2" id="KW-1185">Reference proteome</keyword>
<dbReference type="OrthoDB" id="2677830at2"/>
<dbReference type="RefSeq" id="WP_110044886.1">
    <property type="nucleotide sequence ID" value="NZ_CP054612.1"/>
</dbReference>